<reference evidence="1" key="1">
    <citation type="submission" date="2021-01" db="EMBL/GenBank/DDBJ databases">
        <authorList>
            <person name="Corre E."/>
            <person name="Pelletier E."/>
            <person name="Niang G."/>
            <person name="Scheremetjew M."/>
            <person name="Finn R."/>
            <person name="Kale V."/>
            <person name="Holt S."/>
            <person name="Cochrane G."/>
            <person name="Meng A."/>
            <person name="Brown T."/>
            <person name="Cohen L."/>
        </authorList>
    </citation>
    <scope>NUCLEOTIDE SEQUENCE</scope>
    <source>
        <strain evidence="1">SAG 63-3</strain>
    </source>
</reference>
<sequence>MENLLNVRSGNDHINKKLGTESAEDFTKHAEGLWKFLDDLAESDPNAYSSFVNNQVKKLKEEFVDPNIAGWEPQILLEFKTFKTFGCIANIWAARADSGFPRGSLPSILESANFSSSSSSSSSSPSSLLSTKQFKDIISISLAEYRAPIVKTEGHLTIRIFHLVCHEDTIAHVGCETNKIARASFVSAIAQFLTDKYKAMIPPSVKEDGGLFSFKVNQTLPGAVAMRQAQAKLQLNSAAAAGSRGGALVQEMLLDASKEENITKKEHSNVQSNFNSIGNNKKKALIEEILD</sequence>
<proteinExistence type="predicted"/>
<organism evidence="1">
    <name type="scientific">Polytomella parva</name>
    <dbReference type="NCBI Taxonomy" id="51329"/>
    <lineage>
        <taxon>Eukaryota</taxon>
        <taxon>Viridiplantae</taxon>
        <taxon>Chlorophyta</taxon>
        <taxon>core chlorophytes</taxon>
        <taxon>Chlorophyceae</taxon>
        <taxon>CS clade</taxon>
        <taxon>Chlamydomonadales</taxon>
        <taxon>Chlamydomonadaceae</taxon>
        <taxon>Polytomella</taxon>
    </lineage>
</organism>
<accession>A0A7S0UTD4</accession>
<dbReference type="EMBL" id="HBFM01008042">
    <property type="protein sequence ID" value="CAD8768721.1"/>
    <property type="molecule type" value="Transcribed_RNA"/>
</dbReference>
<gene>
    <name evidence="1" type="ORF">PPAR00522_LOCUS5119</name>
</gene>
<dbReference type="AlphaFoldDB" id="A0A7S0UTD4"/>
<evidence type="ECO:0000313" key="1">
    <source>
        <dbReference type="EMBL" id="CAD8768721.1"/>
    </source>
</evidence>
<protein>
    <submittedName>
        <fullName evidence="1">Uncharacterized protein</fullName>
    </submittedName>
</protein>
<name>A0A7S0UTD4_9CHLO</name>